<organism evidence="1 2">
    <name type="scientific">Penicillium nordicum</name>
    <dbReference type="NCBI Taxonomy" id="229535"/>
    <lineage>
        <taxon>Eukaryota</taxon>
        <taxon>Fungi</taxon>
        <taxon>Dikarya</taxon>
        <taxon>Ascomycota</taxon>
        <taxon>Pezizomycotina</taxon>
        <taxon>Eurotiomycetes</taxon>
        <taxon>Eurotiomycetidae</taxon>
        <taxon>Eurotiales</taxon>
        <taxon>Aspergillaceae</taxon>
        <taxon>Penicillium</taxon>
    </lineage>
</organism>
<protein>
    <submittedName>
        <fullName evidence="1">Uncharacterized protein</fullName>
    </submittedName>
</protein>
<dbReference type="Proteomes" id="UP000037696">
    <property type="component" value="Unassembled WGS sequence"/>
</dbReference>
<sequence>MYAGILNSYIQCLARCMLPPGSVEYYTGEVVEEDVIGEEERRNVTGSALTSHASTSFALPGTAAVTPNDSVLPASACRRQRFRAYTICVAKVQGRSQCHEPSGGAITSASPFPFLVSKFESELNLK</sequence>
<keyword evidence="2" id="KW-1185">Reference proteome</keyword>
<gene>
    <name evidence="1" type="ORF">ACN38_g413</name>
</gene>
<reference evidence="1 2" key="1">
    <citation type="submission" date="2015-08" db="EMBL/GenBank/DDBJ databases">
        <title>Genome sequencing of Penicillium nordicum.</title>
        <authorList>
            <person name="Nguyen H.D."/>
            <person name="Seifert K.A."/>
        </authorList>
    </citation>
    <scope>NUCLEOTIDE SEQUENCE [LARGE SCALE GENOMIC DNA]</scope>
    <source>
        <strain evidence="1 2">DAOMC 185683</strain>
    </source>
</reference>
<evidence type="ECO:0000313" key="1">
    <source>
        <dbReference type="EMBL" id="KOS48611.1"/>
    </source>
</evidence>
<comment type="caution">
    <text evidence="1">The sequence shown here is derived from an EMBL/GenBank/DDBJ whole genome shotgun (WGS) entry which is preliminary data.</text>
</comment>
<accession>A0A0M8PI27</accession>
<evidence type="ECO:0000313" key="2">
    <source>
        <dbReference type="Proteomes" id="UP000037696"/>
    </source>
</evidence>
<proteinExistence type="predicted"/>
<name>A0A0M8PI27_9EURO</name>
<dbReference type="EMBL" id="LHQQ01000003">
    <property type="protein sequence ID" value="KOS48611.1"/>
    <property type="molecule type" value="Genomic_DNA"/>
</dbReference>
<dbReference type="AlphaFoldDB" id="A0A0M8PI27"/>